<evidence type="ECO:0000256" key="2">
    <source>
        <dbReference type="ARBA" id="ARBA00022448"/>
    </source>
</evidence>
<dbReference type="KEGG" id="pbap:Pla133_00060"/>
<dbReference type="Proteomes" id="UP000316921">
    <property type="component" value="Chromosome"/>
</dbReference>
<comment type="subcellular location">
    <subcellularLocation>
        <location evidence="1">Membrane</location>
        <topology evidence="1">Single-pass membrane protein</topology>
    </subcellularLocation>
</comment>
<feature type="compositionally biased region" description="Low complexity" evidence="8">
    <location>
        <begin position="93"/>
        <end position="105"/>
    </location>
</feature>
<dbReference type="Gene3D" id="1.20.5.3310">
    <property type="match status" value="1"/>
</dbReference>
<protein>
    <submittedName>
        <fullName evidence="9">Sec-independent translocase</fullName>
    </submittedName>
</protein>
<feature type="compositionally biased region" description="Basic and acidic residues" evidence="8">
    <location>
        <begin position="140"/>
        <end position="160"/>
    </location>
</feature>
<evidence type="ECO:0000256" key="7">
    <source>
        <dbReference type="ARBA" id="ARBA00023136"/>
    </source>
</evidence>
<evidence type="ECO:0000256" key="3">
    <source>
        <dbReference type="ARBA" id="ARBA00022692"/>
    </source>
</evidence>
<feature type="compositionally biased region" description="Acidic residues" evidence="8">
    <location>
        <begin position="180"/>
        <end position="195"/>
    </location>
</feature>
<keyword evidence="6" id="KW-0811">Translocation</keyword>
<evidence type="ECO:0000256" key="6">
    <source>
        <dbReference type="ARBA" id="ARBA00023010"/>
    </source>
</evidence>
<dbReference type="GO" id="GO:0016020">
    <property type="term" value="C:membrane"/>
    <property type="evidence" value="ECO:0007669"/>
    <property type="project" value="UniProtKB-ARBA"/>
</dbReference>
<reference evidence="9 10" key="1">
    <citation type="submission" date="2019-02" db="EMBL/GenBank/DDBJ databases">
        <title>Deep-cultivation of Planctomycetes and their phenomic and genomic characterization uncovers novel biology.</title>
        <authorList>
            <person name="Wiegand S."/>
            <person name="Jogler M."/>
            <person name="Boedeker C."/>
            <person name="Pinto D."/>
            <person name="Vollmers J."/>
            <person name="Rivas-Marin E."/>
            <person name="Kohn T."/>
            <person name="Peeters S.H."/>
            <person name="Heuer A."/>
            <person name="Rast P."/>
            <person name="Oberbeckmann S."/>
            <person name="Bunk B."/>
            <person name="Jeske O."/>
            <person name="Meyerdierks A."/>
            <person name="Storesund J.E."/>
            <person name="Kallscheuer N."/>
            <person name="Luecker S."/>
            <person name="Lage O.M."/>
            <person name="Pohl T."/>
            <person name="Merkel B.J."/>
            <person name="Hornburger P."/>
            <person name="Mueller R.-W."/>
            <person name="Bruemmer F."/>
            <person name="Labrenz M."/>
            <person name="Spormann A.M."/>
            <person name="Op den Camp H."/>
            <person name="Overmann J."/>
            <person name="Amann R."/>
            <person name="Jetten M.S.M."/>
            <person name="Mascher T."/>
            <person name="Medema M.H."/>
            <person name="Devos D.P."/>
            <person name="Kaster A.-K."/>
            <person name="Ovreas L."/>
            <person name="Rohde M."/>
            <person name="Galperin M.Y."/>
            <person name="Jogler C."/>
        </authorList>
    </citation>
    <scope>NUCLEOTIDE SEQUENCE [LARGE SCALE GENOMIC DNA]</scope>
    <source>
        <strain evidence="9 10">Pla133</strain>
    </source>
</reference>
<dbReference type="EMBL" id="CP036287">
    <property type="protein sequence ID" value="QDU64945.1"/>
    <property type="molecule type" value="Genomic_DNA"/>
</dbReference>
<gene>
    <name evidence="9" type="ORF">Pla133_00060</name>
</gene>
<dbReference type="AlphaFoldDB" id="A0A518BD98"/>
<evidence type="ECO:0000256" key="4">
    <source>
        <dbReference type="ARBA" id="ARBA00022927"/>
    </source>
</evidence>
<evidence type="ECO:0000256" key="8">
    <source>
        <dbReference type="SAM" id="MobiDB-lite"/>
    </source>
</evidence>
<feature type="compositionally biased region" description="Basic and acidic residues" evidence="8">
    <location>
        <begin position="74"/>
        <end position="85"/>
    </location>
</feature>
<keyword evidence="3" id="KW-0812">Transmembrane</keyword>
<proteinExistence type="predicted"/>
<evidence type="ECO:0000256" key="5">
    <source>
        <dbReference type="ARBA" id="ARBA00022989"/>
    </source>
</evidence>
<dbReference type="GO" id="GO:0015031">
    <property type="term" value="P:protein transport"/>
    <property type="evidence" value="ECO:0007669"/>
    <property type="project" value="UniProtKB-KW"/>
</dbReference>
<feature type="region of interest" description="Disordered" evidence="8">
    <location>
        <begin position="74"/>
        <end position="195"/>
    </location>
</feature>
<evidence type="ECO:0000256" key="1">
    <source>
        <dbReference type="ARBA" id="ARBA00004167"/>
    </source>
</evidence>
<organism evidence="9 10">
    <name type="scientific">Engelhardtia mirabilis</name>
    <dbReference type="NCBI Taxonomy" id="2528011"/>
    <lineage>
        <taxon>Bacteria</taxon>
        <taxon>Pseudomonadati</taxon>
        <taxon>Planctomycetota</taxon>
        <taxon>Planctomycetia</taxon>
        <taxon>Planctomycetia incertae sedis</taxon>
        <taxon>Engelhardtia</taxon>
    </lineage>
</organism>
<feature type="compositionally biased region" description="Basic and acidic residues" evidence="8">
    <location>
        <begin position="117"/>
        <end position="126"/>
    </location>
</feature>
<name>A0A518BD98_9BACT</name>
<keyword evidence="2" id="KW-0813">Transport</keyword>
<keyword evidence="10" id="KW-1185">Reference proteome</keyword>
<evidence type="ECO:0000313" key="10">
    <source>
        <dbReference type="Proteomes" id="UP000316921"/>
    </source>
</evidence>
<dbReference type="InterPro" id="IPR003369">
    <property type="entry name" value="TatA/B/E"/>
</dbReference>
<keyword evidence="5" id="KW-1133">Transmembrane helix</keyword>
<sequence length="195" mass="20489">MTAVLAFIQNINPTELLLIAVVAVLIFGRRLPEVAGQVAGRVQQARRAFNDLKRETGIDEEMRRARRNFESAIHDAKFSAERDPAAPRIQPPSSGGAVGRSAASGTRGDLPGGLEDPAGRGIERGILDPNGPQGGTTVIDPRDMDNRGRANDRVGDKLEEPAVPPPGGPDDGPHGGSEDSSSEESGDDGDLASRP</sequence>
<accession>A0A518BD98</accession>
<evidence type="ECO:0000313" key="9">
    <source>
        <dbReference type="EMBL" id="QDU64945.1"/>
    </source>
</evidence>
<keyword evidence="4" id="KW-0653">Protein transport</keyword>
<dbReference type="Pfam" id="PF02416">
    <property type="entry name" value="TatA_B_E"/>
    <property type="match status" value="1"/>
</dbReference>
<keyword evidence="7" id="KW-0472">Membrane</keyword>